<dbReference type="GO" id="GO:0017108">
    <property type="term" value="F:5'-flap endonuclease activity"/>
    <property type="evidence" value="ECO:0007669"/>
    <property type="project" value="TreeGrafter"/>
</dbReference>
<dbReference type="PANTHER" id="PTHR20208">
    <property type="entry name" value="STRUCTURE-SPECIFIC ENDONUCLEASE SUBUNIT SLX1"/>
    <property type="match status" value="1"/>
</dbReference>
<dbReference type="Gene3D" id="3.40.1440.10">
    <property type="entry name" value="GIY-YIG endonuclease"/>
    <property type="match status" value="1"/>
</dbReference>
<dbReference type="InterPro" id="IPR000305">
    <property type="entry name" value="GIY-YIG_endonuc"/>
</dbReference>
<dbReference type="SUPFAM" id="SSF82771">
    <property type="entry name" value="GIY-YIG endonuclease"/>
    <property type="match status" value="1"/>
</dbReference>
<dbReference type="GO" id="GO:0008821">
    <property type="term" value="F:crossover junction DNA endonuclease activity"/>
    <property type="evidence" value="ECO:0007669"/>
    <property type="project" value="TreeGrafter"/>
</dbReference>
<comment type="caution">
    <text evidence="2">The sequence shown here is derived from an EMBL/GenBank/DDBJ whole genome shotgun (WGS) entry which is preliminary data.</text>
</comment>
<sequence>VGMEINTTETCMDSMEDDPLASQKSKRQPFFACYLLCSLSSRYKGCTYIGFTVNPRRRIRQHNGEITSGAHKTKRKRPWEMILCIYGFPSQVSALQ</sequence>
<evidence type="ECO:0000313" key="3">
    <source>
        <dbReference type="Proteomes" id="UP000824469"/>
    </source>
</evidence>
<accession>A0AA38CP08</accession>
<proteinExistence type="predicted"/>
<feature type="non-terminal residue" evidence="2">
    <location>
        <position position="1"/>
    </location>
</feature>
<keyword evidence="3" id="KW-1185">Reference proteome</keyword>
<dbReference type="InterPro" id="IPR035901">
    <property type="entry name" value="GIY-YIG_endonuc_sf"/>
</dbReference>
<dbReference type="Pfam" id="PF01541">
    <property type="entry name" value="GIY-YIG"/>
    <property type="match status" value="1"/>
</dbReference>
<protein>
    <recommendedName>
        <fullName evidence="1">GIY-YIG domain-containing protein</fullName>
    </recommendedName>
</protein>
<organism evidence="2 3">
    <name type="scientific">Taxus chinensis</name>
    <name type="common">Chinese yew</name>
    <name type="synonym">Taxus wallichiana var. chinensis</name>
    <dbReference type="NCBI Taxonomy" id="29808"/>
    <lineage>
        <taxon>Eukaryota</taxon>
        <taxon>Viridiplantae</taxon>
        <taxon>Streptophyta</taxon>
        <taxon>Embryophyta</taxon>
        <taxon>Tracheophyta</taxon>
        <taxon>Spermatophyta</taxon>
        <taxon>Pinopsida</taxon>
        <taxon>Pinidae</taxon>
        <taxon>Conifers II</taxon>
        <taxon>Cupressales</taxon>
        <taxon>Taxaceae</taxon>
        <taxon>Taxus</taxon>
    </lineage>
</organism>
<reference evidence="2 3" key="1">
    <citation type="journal article" date="2021" name="Nat. Plants">
        <title>The Taxus genome provides insights into paclitaxel biosynthesis.</title>
        <authorList>
            <person name="Xiong X."/>
            <person name="Gou J."/>
            <person name="Liao Q."/>
            <person name="Li Y."/>
            <person name="Zhou Q."/>
            <person name="Bi G."/>
            <person name="Li C."/>
            <person name="Du R."/>
            <person name="Wang X."/>
            <person name="Sun T."/>
            <person name="Guo L."/>
            <person name="Liang H."/>
            <person name="Lu P."/>
            <person name="Wu Y."/>
            <person name="Zhang Z."/>
            <person name="Ro D.K."/>
            <person name="Shang Y."/>
            <person name="Huang S."/>
            <person name="Yan J."/>
        </authorList>
    </citation>
    <scope>NUCLEOTIDE SEQUENCE [LARGE SCALE GENOMIC DNA]</scope>
    <source>
        <strain evidence="2">Ta-2019</strain>
    </source>
</reference>
<evidence type="ECO:0000259" key="1">
    <source>
        <dbReference type="PROSITE" id="PS50164"/>
    </source>
</evidence>
<dbReference type="InterPro" id="IPR050381">
    <property type="entry name" value="SLX1_endonuclease"/>
</dbReference>
<evidence type="ECO:0000313" key="2">
    <source>
        <dbReference type="EMBL" id="KAH9300907.1"/>
    </source>
</evidence>
<dbReference type="PANTHER" id="PTHR20208:SF10">
    <property type="entry name" value="STRUCTURE-SPECIFIC ENDONUCLEASE SUBUNIT SLX1"/>
    <property type="match status" value="1"/>
</dbReference>
<dbReference type="Proteomes" id="UP000824469">
    <property type="component" value="Unassembled WGS sequence"/>
</dbReference>
<name>A0AA38CP08_TAXCH</name>
<dbReference type="CDD" id="cd10455">
    <property type="entry name" value="GIY-YIG_SLX1"/>
    <property type="match status" value="1"/>
</dbReference>
<dbReference type="EMBL" id="JAHRHJ020000009">
    <property type="protein sequence ID" value="KAH9300907.1"/>
    <property type="molecule type" value="Genomic_DNA"/>
</dbReference>
<dbReference type="GO" id="GO:0033557">
    <property type="term" value="C:Slx1-Slx4 complex"/>
    <property type="evidence" value="ECO:0007669"/>
    <property type="project" value="TreeGrafter"/>
</dbReference>
<dbReference type="GO" id="GO:0000724">
    <property type="term" value="P:double-strand break repair via homologous recombination"/>
    <property type="evidence" value="ECO:0007669"/>
    <property type="project" value="TreeGrafter"/>
</dbReference>
<feature type="non-terminal residue" evidence="2">
    <location>
        <position position="96"/>
    </location>
</feature>
<gene>
    <name evidence="2" type="ORF">KI387_012490</name>
</gene>
<dbReference type="AlphaFoldDB" id="A0AA38CP08"/>
<dbReference type="PROSITE" id="PS50164">
    <property type="entry name" value="GIY_YIG"/>
    <property type="match status" value="1"/>
</dbReference>
<feature type="domain" description="GIY-YIG" evidence="1">
    <location>
        <begin position="29"/>
        <end position="96"/>
    </location>
</feature>